<feature type="transmembrane region" description="Helical" evidence="6">
    <location>
        <begin position="142"/>
        <end position="171"/>
    </location>
</feature>
<evidence type="ECO:0000256" key="1">
    <source>
        <dbReference type="ARBA" id="ARBA00004651"/>
    </source>
</evidence>
<keyword evidence="3 6" id="KW-0812">Transmembrane</keyword>
<sequence>MRFKTIVRLLRDTVTEWNEDNVPLLAAALAYYTMFSIAPLLIIAIAIAGAIYGQEAAQGEIVGQIQGLVGRDGAEFIQSMIENASKPGAGGGVATFIGIVVLIFGASGVFGQLQTALNTIWEVKPKPGRAVKSFLQARFLSFAMVLVIGFLLLVSLVLSAILAGISAYFGAFLPGSIAIGQILNFVISFGIITLLFASIYRFLPDVHVPWKNLWVGAAVTALLFNLGKFLLGLYLGNSGVSSTYGAAGSLVVILIWVFYSAQILLFGAEFTQVYSKYRGRPITPSSHAVSLKDEVVDRDAP</sequence>
<dbReference type="InterPro" id="IPR017039">
    <property type="entry name" value="Virul_fac_BrkB"/>
</dbReference>
<comment type="subcellular location">
    <subcellularLocation>
        <location evidence="1">Cell membrane</location>
        <topology evidence="1">Multi-pass membrane protein</topology>
    </subcellularLocation>
</comment>
<reference evidence="7 8" key="1">
    <citation type="submission" date="2017-06" db="EMBL/GenBank/DDBJ databases">
        <title>Genome sequencing of cyanobaciteial culture collection at National Institute for Environmental Studies (NIES).</title>
        <authorList>
            <person name="Hirose Y."/>
            <person name="Shimura Y."/>
            <person name="Fujisawa T."/>
            <person name="Nakamura Y."/>
            <person name="Kawachi M."/>
        </authorList>
    </citation>
    <scope>NUCLEOTIDE SEQUENCE [LARGE SCALE GENOMIC DNA]</scope>
    <source>
        <strain evidence="7 8">NIES-2135</strain>
    </source>
</reference>
<evidence type="ECO:0000256" key="2">
    <source>
        <dbReference type="ARBA" id="ARBA00022475"/>
    </source>
</evidence>
<evidence type="ECO:0000256" key="5">
    <source>
        <dbReference type="ARBA" id="ARBA00023136"/>
    </source>
</evidence>
<dbReference type="PANTHER" id="PTHR30213:SF1">
    <property type="entry name" value="INNER MEMBRANE PROTEIN YHJD"/>
    <property type="match status" value="1"/>
</dbReference>
<evidence type="ECO:0000313" key="7">
    <source>
        <dbReference type="EMBL" id="BAY57547.1"/>
    </source>
</evidence>
<dbReference type="Pfam" id="PF03631">
    <property type="entry name" value="Virul_fac_BrkB"/>
    <property type="match status" value="1"/>
</dbReference>
<keyword evidence="5 6" id="KW-0472">Membrane</keyword>
<feature type="transmembrane region" description="Helical" evidence="6">
    <location>
        <begin position="93"/>
        <end position="121"/>
    </location>
</feature>
<evidence type="ECO:0000256" key="3">
    <source>
        <dbReference type="ARBA" id="ARBA00022692"/>
    </source>
</evidence>
<evidence type="ECO:0000256" key="6">
    <source>
        <dbReference type="SAM" id="Phobius"/>
    </source>
</evidence>
<dbReference type="GO" id="GO:0005886">
    <property type="term" value="C:plasma membrane"/>
    <property type="evidence" value="ECO:0007669"/>
    <property type="project" value="UniProtKB-SubCell"/>
</dbReference>
<gene>
    <name evidence="7" type="ORF">NIES2135_44130</name>
</gene>
<name>A0A1Z4JLS7_LEPBY</name>
<dbReference type="PIRSF" id="PIRSF035875">
    <property type="entry name" value="RNase_BN"/>
    <property type="match status" value="1"/>
</dbReference>
<feature type="transmembrane region" description="Helical" evidence="6">
    <location>
        <begin position="21"/>
        <end position="52"/>
    </location>
</feature>
<dbReference type="AlphaFoldDB" id="A0A1Z4JLS7"/>
<protein>
    <submittedName>
        <fullName evidence="7">Ribonuclease BN</fullName>
    </submittedName>
</protein>
<feature type="transmembrane region" description="Helical" evidence="6">
    <location>
        <begin position="177"/>
        <end position="200"/>
    </location>
</feature>
<feature type="transmembrane region" description="Helical" evidence="6">
    <location>
        <begin position="247"/>
        <end position="268"/>
    </location>
</feature>
<organism evidence="7 8">
    <name type="scientific">Leptolyngbya boryana NIES-2135</name>
    <dbReference type="NCBI Taxonomy" id="1973484"/>
    <lineage>
        <taxon>Bacteria</taxon>
        <taxon>Bacillati</taxon>
        <taxon>Cyanobacteriota</taxon>
        <taxon>Cyanophyceae</taxon>
        <taxon>Leptolyngbyales</taxon>
        <taxon>Leptolyngbyaceae</taxon>
        <taxon>Leptolyngbya group</taxon>
        <taxon>Leptolyngbya</taxon>
    </lineage>
</organism>
<keyword evidence="8" id="KW-1185">Reference proteome</keyword>
<evidence type="ECO:0000313" key="8">
    <source>
        <dbReference type="Proteomes" id="UP000217895"/>
    </source>
</evidence>
<evidence type="ECO:0000256" key="4">
    <source>
        <dbReference type="ARBA" id="ARBA00022989"/>
    </source>
</evidence>
<proteinExistence type="predicted"/>
<keyword evidence="2" id="KW-1003">Cell membrane</keyword>
<keyword evidence="4 6" id="KW-1133">Transmembrane helix</keyword>
<dbReference type="Proteomes" id="UP000217895">
    <property type="component" value="Chromosome"/>
</dbReference>
<accession>A0A1Z4JLS7</accession>
<dbReference type="PANTHER" id="PTHR30213">
    <property type="entry name" value="INNER MEMBRANE PROTEIN YHJD"/>
    <property type="match status" value="1"/>
</dbReference>
<dbReference type="EMBL" id="AP018203">
    <property type="protein sequence ID" value="BAY57547.1"/>
    <property type="molecule type" value="Genomic_DNA"/>
</dbReference>
<dbReference type="NCBIfam" id="TIGR00765">
    <property type="entry name" value="yihY_not_rbn"/>
    <property type="match status" value="1"/>
</dbReference>
<feature type="transmembrane region" description="Helical" evidence="6">
    <location>
        <begin position="212"/>
        <end position="235"/>
    </location>
</feature>